<dbReference type="Gene3D" id="1.10.1410.10">
    <property type="match status" value="2"/>
</dbReference>
<proteinExistence type="predicted"/>
<dbReference type="GO" id="GO:0005730">
    <property type="term" value="C:nucleolus"/>
    <property type="evidence" value="ECO:0007669"/>
    <property type="project" value="TreeGrafter"/>
</dbReference>
<feature type="compositionally biased region" description="Basic residues" evidence="1">
    <location>
        <begin position="1140"/>
        <end position="1157"/>
    </location>
</feature>
<feature type="compositionally biased region" description="Polar residues" evidence="1">
    <location>
        <begin position="1983"/>
        <end position="2006"/>
    </location>
</feature>
<dbReference type="InterPro" id="IPR043519">
    <property type="entry name" value="NT_sf"/>
</dbReference>
<accession>A0A7S1YUY2</accession>
<feature type="region of interest" description="Disordered" evidence="1">
    <location>
        <begin position="1"/>
        <end position="73"/>
    </location>
</feature>
<feature type="compositionally biased region" description="Basic and acidic residues" evidence="1">
    <location>
        <begin position="1005"/>
        <end position="1015"/>
    </location>
</feature>
<feature type="compositionally biased region" description="Acidic residues" evidence="1">
    <location>
        <begin position="664"/>
        <end position="675"/>
    </location>
</feature>
<feature type="compositionally biased region" description="Basic and acidic residues" evidence="1">
    <location>
        <begin position="1067"/>
        <end position="1077"/>
    </location>
</feature>
<feature type="region of interest" description="Disordered" evidence="1">
    <location>
        <begin position="285"/>
        <end position="330"/>
    </location>
</feature>
<feature type="compositionally biased region" description="Low complexity" evidence="1">
    <location>
        <begin position="1429"/>
        <end position="1446"/>
    </location>
</feature>
<feature type="region of interest" description="Disordered" evidence="1">
    <location>
        <begin position="1904"/>
        <end position="1967"/>
    </location>
</feature>
<feature type="region of interest" description="Disordered" evidence="1">
    <location>
        <begin position="641"/>
        <end position="676"/>
    </location>
</feature>
<feature type="region of interest" description="Disordered" evidence="1">
    <location>
        <begin position="1552"/>
        <end position="1617"/>
    </location>
</feature>
<protein>
    <recommendedName>
        <fullName evidence="2">Poly(A) RNA polymerase mitochondrial-like central palm domain-containing protein</fullName>
    </recommendedName>
</protein>
<feature type="compositionally biased region" description="Basic and acidic residues" evidence="1">
    <location>
        <begin position="2256"/>
        <end position="2285"/>
    </location>
</feature>
<feature type="compositionally biased region" description="Low complexity" evidence="1">
    <location>
        <begin position="1950"/>
        <end position="1967"/>
    </location>
</feature>
<feature type="compositionally biased region" description="Basic and acidic residues" evidence="1">
    <location>
        <begin position="310"/>
        <end position="330"/>
    </location>
</feature>
<feature type="region of interest" description="Disordered" evidence="1">
    <location>
        <begin position="357"/>
        <end position="382"/>
    </location>
</feature>
<feature type="compositionally biased region" description="Low complexity" evidence="1">
    <location>
        <begin position="1916"/>
        <end position="1927"/>
    </location>
</feature>
<dbReference type="GO" id="GO:0031499">
    <property type="term" value="C:TRAMP complex"/>
    <property type="evidence" value="ECO:0007669"/>
    <property type="project" value="TreeGrafter"/>
</dbReference>
<feature type="compositionally biased region" description="Polar residues" evidence="1">
    <location>
        <begin position="1127"/>
        <end position="1139"/>
    </location>
</feature>
<feature type="region of interest" description="Disordered" evidence="1">
    <location>
        <begin position="1979"/>
        <end position="2017"/>
    </location>
</feature>
<dbReference type="GO" id="GO:1990817">
    <property type="term" value="F:poly(A) RNA polymerase activity"/>
    <property type="evidence" value="ECO:0007669"/>
    <property type="project" value="InterPro"/>
</dbReference>
<dbReference type="Gene3D" id="3.30.460.10">
    <property type="entry name" value="Beta Polymerase, domain 2"/>
    <property type="match status" value="2"/>
</dbReference>
<feature type="compositionally biased region" description="Polar residues" evidence="1">
    <location>
        <begin position="879"/>
        <end position="894"/>
    </location>
</feature>
<dbReference type="GO" id="GO:0043634">
    <property type="term" value="P:polyadenylation-dependent ncRNA catabolic process"/>
    <property type="evidence" value="ECO:0007669"/>
    <property type="project" value="TreeGrafter"/>
</dbReference>
<feature type="compositionally biased region" description="Basic residues" evidence="1">
    <location>
        <begin position="920"/>
        <end position="934"/>
    </location>
</feature>
<dbReference type="PANTHER" id="PTHR23092">
    <property type="entry name" value="POLY(A) RNA POLYMERASE"/>
    <property type="match status" value="1"/>
</dbReference>
<dbReference type="EMBL" id="HBGN01008933">
    <property type="protein sequence ID" value="CAD9320045.1"/>
    <property type="molecule type" value="Transcribed_RNA"/>
</dbReference>
<dbReference type="SUPFAM" id="SSF81301">
    <property type="entry name" value="Nucleotidyltransferase"/>
    <property type="match status" value="1"/>
</dbReference>
<feature type="region of interest" description="Disordered" evidence="1">
    <location>
        <begin position="866"/>
        <end position="1157"/>
    </location>
</feature>
<evidence type="ECO:0000256" key="1">
    <source>
        <dbReference type="SAM" id="MobiDB-lite"/>
    </source>
</evidence>
<feature type="compositionally biased region" description="Polar residues" evidence="1">
    <location>
        <begin position="935"/>
        <end position="948"/>
    </location>
</feature>
<feature type="compositionally biased region" description="Polar residues" evidence="1">
    <location>
        <begin position="1353"/>
        <end position="1363"/>
    </location>
</feature>
<feature type="domain" description="Poly(A) RNA polymerase mitochondrial-like central palm" evidence="2">
    <location>
        <begin position="1497"/>
        <end position="1655"/>
    </location>
</feature>
<feature type="compositionally biased region" description="Basic and acidic residues" evidence="1">
    <location>
        <begin position="1048"/>
        <end position="1058"/>
    </location>
</feature>
<evidence type="ECO:0000259" key="2">
    <source>
        <dbReference type="Pfam" id="PF22600"/>
    </source>
</evidence>
<feature type="region of interest" description="Disordered" evidence="1">
    <location>
        <begin position="1694"/>
        <end position="1726"/>
    </location>
</feature>
<dbReference type="GO" id="GO:0003729">
    <property type="term" value="F:mRNA binding"/>
    <property type="evidence" value="ECO:0007669"/>
    <property type="project" value="TreeGrafter"/>
</dbReference>
<evidence type="ECO:0000313" key="3">
    <source>
        <dbReference type="EMBL" id="CAD9320045.1"/>
    </source>
</evidence>
<feature type="compositionally biased region" description="Low complexity" evidence="1">
    <location>
        <begin position="988"/>
        <end position="1001"/>
    </location>
</feature>
<feature type="compositionally biased region" description="Polar residues" evidence="1">
    <location>
        <begin position="295"/>
        <end position="305"/>
    </location>
</feature>
<reference evidence="3" key="1">
    <citation type="submission" date="2021-01" db="EMBL/GenBank/DDBJ databases">
        <authorList>
            <person name="Corre E."/>
            <person name="Pelletier E."/>
            <person name="Niang G."/>
            <person name="Scheremetjew M."/>
            <person name="Finn R."/>
            <person name="Kale V."/>
            <person name="Holt S."/>
            <person name="Cochrane G."/>
            <person name="Meng A."/>
            <person name="Brown T."/>
            <person name="Cohen L."/>
        </authorList>
    </citation>
    <scope>NUCLEOTIDE SEQUENCE</scope>
    <source>
        <strain evidence="3">Pop2</strain>
    </source>
</reference>
<feature type="compositionally biased region" description="Polar residues" evidence="1">
    <location>
        <begin position="40"/>
        <end position="66"/>
    </location>
</feature>
<feature type="compositionally biased region" description="Polar residues" evidence="1">
    <location>
        <begin position="1297"/>
        <end position="1324"/>
    </location>
</feature>
<dbReference type="GO" id="GO:0031123">
    <property type="term" value="P:RNA 3'-end processing"/>
    <property type="evidence" value="ECO:0007669"/>
    <property type="project" value="TreeGrafter"/>
</dbReference>
<feature type="compositionally biased region" description="Basic residues" evidence="1">
    <location>
        <begin position="1595"/>
        <end position="1613"/>
    </location>
</feature>
<feature type="compositionally biased region" description="Polar residues" evidence="1">
    <location>
        <begin position="1331"/>
        <end position="1342"/>
    </location>
</feature>
<gene>
    <name evidence="3" type="ORF">DBRI1063_LOCUS5735</name>
</gene>
<dbReference type="PANTHER" id="PTHR23092:SF15">
    <property type="entry name" value="INACTIVE NON-CANONICAL POLY(A) RNA POLYMERASE PROTEIN TRF4-2-RELATED"/>
    <property type="match status" value="1"/>
</dbReference>
<feature type="compositionally biased region" description="Polar residues" evidence="1">
    <location>
        <begin position="1016"/>
        <end position="1032"/>
    </location>
</feature>
<feature type="region of interest" description="Disordered" evidence="1">
    <location>
        <begin position="1242"/>
        <end position="1449"/>
    </location>
</feature>
<name>A0A7S1YUY2_9STRA</name>
<feature type="compositionally biased region" description="Polar residues" evidence="1">
    <location>
        <begin position="2080"/>
        <end position="2126"/>
    </location>
</feature>
<feature type="compositionally biased region" description="Pro residues" evidence="1">
    <location>
        <begin position="1697"/>
        <end position="1708"/>
    </location>
</feature>
<feature type="compositionally biased region" description="Polar residues" evidence="1">
    <location>
        <begin position="23"/>
        <end position="32"/>
    </location>
</feature>
<feature type="compositionally biased region" description="Basic residues" evidence="1">
    <location>
        <begin position="1562"/>
        <end position="1572"/>
    </location>
</feature>
<sequence>MSGSGGNRAPQQHLHSGEVTGAGVQTTTAEINSSRDKISASVQVEDSSPTDVSTRSPVGYKTTPQSRPDLRSGVSPVLFPFVAKISGCKTSDSNNAMADRRPPPDGDVRTWFANLSTGKERASALAIVDDDILRQFSELATVVAISHDNVDSPSVLGPALTSPRHRAGGSEGIYGSDMSKGEISVDNSCSAVRKGEVEHIIVSSPAAPPSVNNNGNESQDKTLMRNNLEDNGIDTPPGETLPSTAYRIRNSPEQQEGAVSGGVKMTAEKGVAADISSPRIVSAASTYEGDESDSLLGSINNNSPKVVTPDSREHVKERKEHTEGGEKEIESAGTTTILHFESGLTIVLKAGRTSVEEADKAEGNSLEKSDAGGLDKKEKGRPERAVIANDESVEKTNKKRAKAIAVAESKRTAAQALKSNDRLAKASAFDACLKGADSETTLMDKVRLVFCSTLEQCRNAESPNCKEGDFCEDERKVGKDSTAIITMDPDFLNGVECKDFFFLASNILQAERRKVYKSETKNSKVCASEYMSSKVPLNDGITDEHLEEWAHSKPSWWVSLFGKGDVDKSKLSSALILLLGMELAVRQSYLCSVLGNVSKNADSDHMAASGVDAKRSMDIVLSPTYGIKGTSSAQVNMASFVPSLNLPHPDGEEGSSTEPWATPPEEEGENDEEENNADHDEFLEGEIVGSMASMRAPTNLTKARTIPKSDIAIPRTDSSLASLNNFASTANGNCTELNASLHTLFDLCSHLRKCRGMINEAATQELMKEYIASSGSNPETAGKSSSKGMCQTQTHLENLLVAPLSWYLLSCSKIGKKNETTGLDQVHLWAQSWNNDILPVVLDRLAGFLAKHPEIFTAEKTEKLIESHSSPSLDHSSDCQASDTTYTASKQQGEASGKDLSQKTALPAEAVSQSQVSPTMKKKRKKNKKKKRKAASSTTDKVKQTPNTTDKDEDGADGNTKNDSIAAVSVGASEEGVERCGSSKTMPTSSRGTSGVSSESSPIDQDTKSSPKEELINTSSQSLPRTNSNITISRVDGVGATCVVVEQLGRRGDDEKELSSTNSACKAGDENGDKHDDEADGDGSAWEKVSTKSRGGRNRKSGGTGSGRGHGKSAQSSSAAFPDRHSGGNSQSFTDTQQTRKSKGRNKASRQRVIHRKMARDIVNQILENVEDEATGKRKLAAKAFLEERRKANRLTALAEQKQRSASMPCLLASGTSNTAGAQLRSAGASLRDVVVGGATGVTTTGADSKQSAKQTLPKGPRALERSKVPPQARKGMTSASASASSKISDVAGSRNVLKSSEVQSNKNQKMSVSSSSMDQNTAPTVPETLSGVSAHTQSSSNTDDEGAKFNSRFGTRISSVQKMTDGHDSSGVIDDSGSRSLEDVGNDLKGVSARQHNHTHSHHPSSSPSANEAEGDDGSGELPPPLPTLLGPGNTNSASSSVASSLEAPHATRFRGHHCSGSAKENDVGYHLLDVCDRLSNDMDTFMRRRATALSLRRRERGAVLAALQDTVSKIWAGRCHVEMYGSCATQLDLPSSDLDVVICGLDHENTRHQASPSHSAKTHKHSKQKKRFSEGEQHQQQSFDLASSPPSPHHNHHHHHNNHHRHSHHYHYPPLSPSASRVLRLSAELERQPWAVQVKAIPTASVPVIKILADPSLLPGAAALAMAGNGDWLMHHQHISAAAAAAAAATGIAPLHPPPPPPPPHSSPNNQRAQAHGGYLVPNHPATNMGLSPSPSAYHPPHTLPPWRGADIMNGLLQIDITFEGPEHGGVGSTAYSARVVQEACNETGLPPESTPAVQVTMVLKELLAQRRLNEPFSGGLSSYALLLLVVAVMKQWRAIREEMEQIERQRRAVATGGDNSSDSQACHASVTGVSVGDVTEAVSMDGDMSNKVVWPIPAPSLESRLDSQPPSAPLSSSSSSASLSNVTDKVSLDKPQQQTNKTRHASETAAASAASDPSSSTNAVSSVKSSWASIARKTSHASTNTRVPVSGQVGSQTKKQQLKTGGAPSGDKKISVTNLTSSLADGIDSVSRSQANMKDRIITSGKSSTTTEIALDATRRSRISSSRGSDSTRPESQSKYSDDTNAVTSTSSDNLISSAVQGNDKSTKDAVSNESPTSLAPSLFPQGSNDVLEVLCSGEITAGKLLMHFLLFYGQYFDAQTTSIDVGGANHPDYNRYANHQLSPFMPRRAGGTIDPITGMYTVDPIVVYDPLEGAEGNNVAKSCFAWSSIRWVFAQCYMTLSSAVERSGGGSSRDRNSSRSRTTDEPPKSRTVDSTVDERAHEIDEGMSPILELLLSF</sequence>
<organism evidence="3">
    <name type="scientific">Ditylum brightwellii</name>
    <dbReference type="NCBI Taxonomy" id="49249"/>
    <lineage>
        <taxon>Eukaryota</taxon>
        <taxon>Sar</taxon>
        <taxon>Stramenopiles</taxon>
        <taxon>Ochrophyta</taxon>
        <taxon>Bacillariophyta</taxon>
        <taxon>Mediophyceae</taxon>
        <taxon>Lithodesmiophycidae</taxon>
        <taxon>Lithodesmiales</taxon>
        <taxon>Lithodesmiaceae</taxon>
        <taxon>Ditylum</taxon>
    </lineage>
</organism>
<feature type="compositionally biased region" description="Low complexity" evidence="1">
    <location>
        <begin position="2066"/>
        <end position="2078"/>
    </location>
</feature>
<dbReference type="Pfam" id="PF22600">
    <property type="entry name" value="MTPAP-like_central"/>
    <property type="match status" value="1"/>
</dbReference>
<feature type="region of interest" description="Disordered" evidence="1">
    <location>
        <begin position="2041"/>
        <end position="2126"/>
    </location>
</feature>
<feature type="region of interest" description="Disordered" evidence="1">
    <location>
        <begin position="2248"/>
        <end position="2285"/>
    </location>
</feature>
<dbReference type="InterPro" id="IPR045862">
    <property type="entry name" value="Trf4-like"/>
</dbReference>
<dbReference type="SUPFAM" id="SSF81631">
    <property type="entry name" value="PAP/OAS1 substrate-binding domain"/>
    <property type="match status" value="1"/>
</dbReference>
<dbReference type="InterPro" id="IPR054708">
    <property type="entry name" value="MTPAP-like_central"/>
</dbReference>